<evidence type="ECO:0000313" key="9">
    <source>
        <dbReference type="EMBL" id="KAL2912181.1"/>
    </source>
</evidence>
<dbReference type="Pfam" id="PF01242">
    <property type="entry name" value="PTPS"/>
    <property type="match status" value="1"/>
</dbReference>
<keyword evidence="6" id="KW-0862">Zinc</keyword>
<keyword evidence="8" id="KW-0456">Lyase</keyword>
<evidence type="ECO:0000256" key="7">
    <source>
        <dbReference type="ARBA" id="ARBA00023007"/>
    </source>
</evidence>
<keyword evidence="7" id="KW-0783">Tetrahydrobiopterin biosynthesis</keyword>
<dbReference type="PANTHER" id="PTHR12589:SF7">
    <property type="entry name" value="6-PYRUVOYL TETRAHYDROBIOPTERIN SYNTHASE"/>
    <property type="match status" value="1"/>
</dbReference>
<name>A0ABR4MYA7_9FUNG</name>
<organism evidence="9 10">
    <name type="scientific">Polyrhizophydium stewartii</name>
    <dbReference type="NCBI Taxonomy" id="2732419"/>
    <lineage>
        <taxon>Eukaryota</taxon>
        <taxon>Fungi</taxon>
        <taxon>Fungi incertae sedis</taxon>
        <taxon>Chytridiomycota</taxon>
        <taxon>Chytridiomycota incertae sedis</taxon>
        <taxon>Chytridiomycetes</taxon>
        <taxon>Rhizophydiales</taxon>
        <taxon>Rhizophydiales incertae sedis</taxon>
        <taxon>Polyrhizophydium</taxon>
    </lineage>
</organism>
<proteinExistence type="inferred from homology"/>
<evidence type="ECO:0000256" key="5">
    <source>
        <dbReference type="ARBA" id="ARBA00022723"/>
    </source>
</evidence>
<evidence type="ECO:0000256" key="8">
    <source>
        <dbReference type="ARBA" id="ARBA00023239"/>
    </source>
</evidence>
<comment type="caution">
    <text evidence="9">The sequence shown here is derived from an EMBL/GenBank/DDBJ whole genome shotgun (WGS) entry which is preliminary data.</text>
</comment>
<evidence type="ECO:0000256" key="3">
    <source>
        <dbReference type="ARBA" id="ARBA00009164"/>
    </source>
</evidence>
<dbReference type="SUPFAM" id="SSF55620">
    <property type="entry name" value="Tetrahydrobiopterin biosynthesis enzymes-like"/>
    <property type="match status" value="1"/>
</dbReference>
<dbReference type="InterPro" id="IPR038418">
    <property type="entry name" value="6-PTP_synth/QueD_sf"/>
</dbReference>
<dbReference type="EC" id="4.2.3.12" evidence="4"/>
<sequence length="143" mass="16031">MPPLACVTRVVSFAAAHRMHSPALSGHDNLALYGKCNSRNGHGHNYKVEVTVRGQVDPTTGMVLNLSVLKDCMQRAILDVMDHRNLDLDVPYFKDKVSTAEVIAVFIWEQMLVHLPKSDTYALHQVRLHETDNNIVTFSGEYS</sequence>
<accession>A0ABR4MYA7</accession>
<gene>
    <name evidence="9" type="ORF">HK105_208314</name>
</gene>
<dbReference type="EMBL" id="JADGIZ020000074">
    <property type="protein sequence ID" value="KAL2912181.1"/>
    <property type="molecule type" value="Genomic_DNA"/>
</dbReference>
<dbReference type="Gene3D" id="3.30.479.10">
    <property type="entry name" value="6-pyruvoyl tetrahydropterin synthase/QueD"/>
    <property type="match status" value="1"/>
</dbReference>
<evidence type="ECO:0000256" key="6">
    <source>
        <dbReference type="ARBA" id="ARBA00022833"/>
    </source>
</evidence>
<comment type="pathway">
    <text evidence="2">Cofactor biosynthesis; tetrahydrobiopterin biosynthesis; tetrahydrobiopterin from 7,8-dihydroneopterin triphosphate: step 1/3.</text>
</comment>
<protein>
    <recommendedName>
        <fullName evidence="4">6-pyruvoyltetrahydropterin synthase</fullName>
        <ecNumber evidence="4">4.2.3.12</ecNumber>
    </recommendedName>
</protein>
<comment type="similarity">
    <text evidence="3">Belongs to the PTPS family.</text>
</comment>
<keyword evidence="5" id="KW-0479">Metal-binding</keyword>
<dbReference type="InterPro" id="IPR007115">
    <property type="entry name" value="6-PTP_synth/QueD"/>
</dbReference>
<evidence type="ECO:0000256" key="4">
    <source>
        <dbReference type="ARBA" id="ARBA00013100"/>
    </source>
</evidence>
<evidence type="ECO:0000256" key="2">
    <source>
        <dbReference type="ARBA" id="ARBA00005126"/>
    </source>
</evidence>
<evidence type="ECO:0000256" key="1">
    <source>
        <dbReference type="ARBA" id="ARBA00001947"/>
    </source>
</evidence>
<evidence type="ECO:0000313" key="10">
    <source>
        <dbReference type="Proteomes" id="UP001527925"/>
    </source>
</evidence>
<comment type="cofactor">
    <cofactor evidence="1">
        <name>Zn(2+)</name>
        <dbReference type="ChEBI" id="CHEBI:29105"/>
    </cofactor>
</comment>
<keyword evidence="10" id="KW-1185">Reference proteome</keyword>
<reference evidence="9 10" key="1">
    <citation type="submission" date="2023-09" db="EMBL/GenBank/DDBJ databases">
        <title>Pangenome analysis of Batrachochytrium dendrobatidis and related Chytrids.</title>
        <authorList>
            <person name="Yacoub M.N."/>
            <person name="Stajich J.E."/>
            <person name="James T.Y."/>
        </authorList>
    </citation>
    <scope>NUCLEOTIDE SEQUENCE [LARGE SCALE GENOMIC DNA]</scope>
    <source>
        <strain evidence="9 10">JEL0888</strain>
    </source>
</reference>
<dbReference type="Proteomes" id="UP001527925">
    <property type="component" value="Unassembled WGS sequence"/>
</dbReference>
<dbReference type="PANTHER" id="PTHR12589">
    <property type="entry name" value="PYRUVOYL TETRAHYDROBIOPTERIN SYNTHASE"/>
    <property type="match status" value="1"/>
</dbReference>